<dbReference type="Pfam" id="PF00560">
    <property type="entry name" value="LRR_1"/>
    <property type="match status" value="1"/>
</dbReference>
<dbReference type="AlphaFoldDB" id="A0A0F9UYY1"/>
<comment type="caution">
    <text evidence="4">The sequence shown here is derived from an EMBL/GenBank/DDBJ whole genome shotgun (WGS) entry which is preliminary data.</text>
</comment>
<dbReference type="SMART" id="SM00364">
    <property type="entry name" value="LRR_BAC"/>
    <property type="match status" value="5"/>
</dbReference>
<dbReference type="SUPFAM" id="SSF52058">
    <property type="entry name" value="L domain-like"/>
    <property type="match status" value="1"/>
</dbReference>
<dbReference type="Gene3D" id="3.80.10.10">
    <property type="entry name" value="Ribonuclease Inhibitor"/>
    <property type="match status" value="1"/>
</dbReference>
<proteinExistence type="predicted"/>
<evidence type="ECO:0000259" key="3">
    <source>
        <dbReference type="Pfam" id="PF23598"/>
    </source>
</evidence>
<dbReference type="EMBL" id="LAZR01000501">
    <property type="protein sequence ID" value="KKN66426.1"/>
    <property type="molecule type" value="Genomic_DNA"/>
</dbReference>
<dbReference type="GO" id="GO:0005737">
    <property type="term" value="C:cytoplasm"/>
    <property type="evidence" value="ECO:0007669"/>
    <property type="project" value="TreeGrafter"/>
</dbReference>
<evidence type="ECO:0000256" key="2">
    <source>
        <dbReference type="ARBA" id="ARBA00022737"/>
    </source>
</evidence>
<feature type="domain" description="Disease resistance R13L4/SHOC-2-like LRR" evidence="3">
    <location>
        <begin position="223"/>
        <end position="325"/>
    </location>
</feature>
<gene>
    <name evidence="4" type="ORF">LCGC14_0471480</name>
</gene>
<dbReference type="PANTHER" id="PTHR48051:SF1">
    <property type="entry name" value="RAS SUPPRESSOR PROTEIN 1"/>
    <property type="match status" value="1"/>
</dbReference>
<dbReference type="InterPro" id="IPR003591">
    <property type="entry name" value="Leu-rich_rpt_typical-subtyp"/>
</dbReference>
<sequence>MEFWGHCSNLQVWDEHDYNTRLLHSNLAFPLLKKLTELGDIRTKKIFKGEIGRRYENGPDSVKNFLVLEEFLDVLNRDEFWSVIPNSHDTEILHEVETILETPVRLYSNDSEEFLGYNKRVNEVGFPLKEERVNRMEFYDCISFERKTWSFIMKKISNLSNLLDLKLLNNQLTECPKEIGQVKNLRNLELSSNCLTSLPTSIGNLGSLVSLYIDNNKLKYLPKSIKGLVTLKKLNIYKNELKALPSTIGKLKSLEKLSLRYNNLESLPKSIGELTNLKELALSNNRLTEIPRSLKKLESLKAVSLDGNKSLLESLSSMKIIKNLREKGVTVILRELY</sequence>
<dbReference type="PANTHER" id="PTHR48051">
    <property type="match status" value="1"/>
</dbReference>
<accession>A0A0F9UYY1</accession>
<dbReference type="PROSITE" id="PS51450">
    <property type="entry name" value="LRR"/>
    <property type="match status" value="3"/>
</dbReference>
<organism evidence="4">
    <name type="scientific">marine sediment metagenome</name>
    <dbReference type="NCBI Taxonomy" id="412755"/>
    <lineage>
        <taxon>unclassified sequences</taxon>
        <taxon>metagenomes</taxon>
        <taxon>ecological metagenomes</taxon>
    </lineage>
</organism>
<name>A0A0F9UYY1_9ZZZZ</name>
<reference evidence="4" key="1">
    <citation type="journal article" date="2015" name="Nature">
        <title>Complex archaea that bridge the gap between prokaryotes and eukaryotes.</title>
        <authorList>
            <person name="Spang A."/>
            <person name="Saw J.H."/>
            <person name="Jorgensen S.L."/>
            <person name="Zaremba-Niedzwiedzka K."/>
            <person name="Martijn J."/>
            <person name="Lind A.E."/>
            <person name="van Eijk R."/>
            <person name="Schleper C."/>
            <person name="Guy L."/>
            <person name="Ettema T.J."/>
        </authorList>
    </citation>
    <scope>NUCLEOTIDE SEQUENCE</scope>
</reference>
<evidence type="ECO:0000256" key="1">
    <source>
        <dbReference type="ARBA" id="ARBA00022614"/>
    </source>
</evidence>
<dbReference type="InterPro" id="IPR032675">
    <property type="entry name" value="LRR_dom_sf"/>
</dbReference>
<dbReference type="InterPro" id="IPR055414">
    <property type="entry name" value="LRR_R13L4/SHOC2-like"/>
</dbReference>
<keyword evidence="2" id="KW-0677">Repeat</keyword>
<dbReference type="InterPro" id="IPR001611">
    <property type="entry name" value="Leu-rich_rpt"/>
</dbReference>
<dbReference type="Pfam" id="PF23598">
    <property type="entry name" value="LRR_14"/>
    <property type="match status" value="1"/>
</dbReference>
<keyword evidence="1" id="KW-0433">Leucine-rich repeat</keyword>
<evidence type="ECO:0000313" key="4">
    <source>
        <dbReference type="EMBL" id="KKN66426.1"/>
    </source>
</evidence>
<protein>
    <recommendedName>
        <fullName evidence="3">Disease resistance R13L4/SHOC-2-like LRR domain-containing protein</fullName>
    </recommendedName>
</protein>
<dbReference type="SMART" id="SM00369">
    <property type="entry name" value="LRR_TYP"/>
    <property type="match status" value="6"/>
</dbReference>
<dbReference type="InterPro" id="IPR050216">
    <property type="entry name" value="LRR_domain-containing"/>
</dbReference>